<feature type="domain" description="Amidohydrolase-related" evidence="1">
    <location>
        <begin position="53"/>
        <end position="402"/>
    </location>
</feature>
<dbReference type="SUPFAM" id="SSF51338">
    <property type="entry name" value="Composite domain of metallo-dependent hydrolases"/>
    <property type="match status" value="2"/>
</dbReference>
<dbReference type="Pfam" id="PF01979">
    <property type="entry name" value="Amidohydro_1"/>
    <property type="match status" value="1"/>
</dbReference>
<sequence length="411" mass="44612">MSQTLFTNANLVLDGFSDLQRGFNVLVSDGRIVKISKAIAADGATVVDVGGRTLMPGLIDAHAHITGLSLTPKNIANPAADIAIASANYLRNCLMDGYTTIREAGGAGHATARLLAERQIIGPRLYYSGRALTQTGGGADFRTPDEETDPCGHVGPFSVMSVITDGTDAVRKAAREELRRGATQIKLFASGGVVFPAEGHATRYEFTPEELRAAVEEAAARGTYVMAHVYTDEGVRRCLEAGVRSIEHANFVSEETVAMMAEHRAFYVPTFISLVQRVESADHEHLPPTIVGNLKRTIERGRQVYGWARKHKVPIGFGTDLWGPEAQKSQLREFEMRRDLDTSADILRSATAVNAELLMEKGMLGVIAEGAHADLLVVDGDPLANLDVLLDPRRHLKLIMKAGEIYKNELV</sequence>
<dbReference type="PANTHER" id="PTHR43135">
    <property type="entry name" value="ALPHA-D-RIBOSE 1-METHYLPHOSPHONATE 5-TRIPHOSPHATE DIPHOSPHATASE"/>
    <property type="match status" value="1"/>
</dbReference>
<dbReference type="InterPro" id="IPR057744">
    <property type="entry name" value="OTAase-like"/>
</dbReference>
<protein>
    <submittedName>
        <fullName evidence="2">Integrase</fullName>
    </submittedName>
</protein>
<keyword evidence="3" id="KW-1185">Reference proteome</keyword>
<dbReference type="AlphaFoldDB" id="A0A512NNN7"/>
<dbReference type="CDD" id="cd01299">
    <property type="entry name" value="Met_dep_hydrolase_A"/>
    <property type="match status" value="1"/>
</dbReference>
<dbReference type="RefSeq" id="WP_147155882.1">
    <property type="nucleotide sequence ID" value="NZ_BKAJ01000168.1"/>
</dbReference>
<name>A0A512NNN7_9HYPH</name>
<dbReference type="SUPFAM" id="SSF51556">
    <property type="entry name" value="Metallo-dependent hydrolases"/>
    <property type="match status" value="1"/>
</dbReference>
<dbReference type="Proteomes" id="UP000321058">
    <property type="component" value="Unassembled WGS sequence"/>
</dbReference>
<accession>A0A512NNN7</accession>
<gene>
    <name evidence="2" type="ORF">RSO01_77050</name>
</gene>
<dbReference type="Gene3D" id="2.30.40.10">
    <property type="entry name" value="Urease, subunit C, domain 1"/>
    <property type="match status" value="1"/>
</dbReference>
<proteinExistence type="predicted"/>
<comment type="caution">
    <text evidence="2">The sequence shown here is derived from an EMBL/GenBank/DDBJ whole genome shotgun (WGS) entry which is preliminary data.</text>
</comment>
<dbReference type="InterPro" id="IPR011059">
    <property type="entry name" value="Metal-dep_hydrolase_composite"/>
</dbReference>
<organism evidence="2 3">
    <name type="scientific">Reyranella soli</name>
    <dbReference type="NCBI Taxonomy" id="1230389"/>
    <lineage>
        <taxon>Bacteria</taxon>
        <taxon>Pseudomonadati</taxon>
        <taxon>Pseudomonadota</taxon>
        <taxon>Alphaproteobacteria</taxon>
        <taxon>Hyphomicrobiales</taxon>
        <taxon>Reyranellaceae</taxon>
        <taxon>Reyranella</taxon>
    </lineage>
</organism>
<dbReference type="OrthoDB" id="9782972at2"/>
<dbReference type="EMBL" id="BKAJ01000168">
    <property type="protein sequence ID" value="GEP60539.1"/>
    <property type="molecule type" value="Genomic_DNA"/>
</dbReference>
<evidence type="ECO:0000313" key="3">
    <source>
        <dbReference type="Proteomes" id="UP000321058"/>
    </source>
</evidence>
<dbReference type="InterPro" id="IPR006680">
    <property type="entry name" value="Amidohydro-rel"/>
</dbReference>
<evidence type="ECO:0000313" key="2">
    <source>
        <dbReference type="EMBL" id="GEP60539.1"/>
    </source>
</evidence>
<dbReference type="PANTHER" id="PTHR43135:SF3">
    <property type="entry name" value="ALPHA-D-RIBOSE 1-METHYLPHOSPHONATE 5-TRIPHOSPHATE DIPHOSPHATASE"/>
    <property type="match status" value="1"/>
</dbReference>
<dbReference type="GO" id="GO:0016810">
    <property type="term" value="F:hydrolase activity, acting on carbon-nitrogen (but not peptide) bonds"/>
    <property type="evidence" value="ECO:0007669"/>
    <property type="project" value="InterPro"/>
</dbReference>
<dbReference type="InterPro" id="IPR032466">
    <property type="entry name" value="Metal_Hydrolase"/>
</dbReference>
<evidence type="ECO:0000259" key="1">
    <source>
        <dbReference type="Pfam" id="PF01979"/>
    </source>
</evidence>
<reference evidence="2 3" key="1">
    <citation type="submission" date="2019-07" db="EMBL/GenBank/DDBJ databases">
        <title>Whole genome shotgun sequence of Reyranella soli NBRC 108950.</title>
        <authorList>
            <person name="Hosoyama A."/>
            <person name="Uohara A."/>
            <person name="Ohji S."/>
            <person name="Ichikawa N."/>
        </authorList>
    </citation>
    <scope>NUCLEOTIDE SEQUENCE [LARGE SCALE GENOMIC DNA]</scope>
    <source>
        <strain evidence="2 3">NBRC 108950</strain>
    </source>
</reference>
<dbReference type="Gene3D" id="3.20.20.140">
    <property type="entry name" value="Metal-dependent hydrolases"/>
    <property type="match status" value="1"/>
</dbReference>
<dbReference type="InterPro" id="IPR051781">
    <property type="entry name" value="Metallo-dep_Hydrolase"/>
</dbReference>